<proteinExistence type="predicted"/>
<keyword evidence="3" id="KW-1185">Reference proteome</keyword>
<reference evidence="2 3" key="1">
    <citation type="submission" date="2007-06" db="EMBL/GenBank/DDBJ databases">
        <authorList>
            <person name="Shimkets L."/>
            <person name="Ferriera S."/>
            <person name="Johnson J."/>
            <person name="Kravitz S."/>
            <person name="Beeson K."/>
            <person name="Sutton G."/>
            <person name="Rogers Y.-H."/>
            <person name="Friedman R."/>
            <person name="Frazier M."/>
            <person name="Venter J.C."/>
        </authorList>
    </citation>
    <scope>NUCLEOTIDE SEQUENCE [LARGE SCALE GENOMIC DNA]</scope>
    <source>
        <strain evidence="2 3">SIR-1</strain>
    </source>
</reference>
<evidence type="ECO:0000313" key="2">
    <source>
        <dbReference type="EMBL" id="EDM80932.1"/>
    </source>
</evidence>
<feature type="signal peptide" evidence="1">
    <location>
        <begin position="1"/>
        <end position="37"/>
    </location>
</feature>
<evidence type="ECO:0000313" key="3">
    <source>
        <dbReference type="Proteomes" id="UP000005801"/>
    </source>
</evidence>
<name>A6FZX6_9BACT</name>
<dbReference type="Proteomes" id="UP000005801">
    <property type="component" value="Unassembled WGS sequence"/>
</dbReference>
<accession>A6FZX6</accession>
<dbReference type="AlphaFoldDB" id="A6FZX6"/>
<sequence length="47" mass="4730">MGATPKDETMTIQTFAARIATTTAALTCLLAASPAFAGDTLVSTAAR</sequence>
<feature type="chain" id="PRO_5002694945" evidence="1">
    <location>
        <begin position="38"/>
        <end position="47"/>
    </location>
</feature>
<keyword evidence="1" id="KW-0732">Signal</keyword>
<organism evidence="2 3">
    <name type="scientific">Plesiocystis pacifica SIR-1</name>
    <dbReference type="NCBI Taxonomy" id="391625"/>
    <lineage>
        <taxon>Bacteria</taxon>
        <taxon>Pseudomonadati</taxon>
        <taxon>Myxococcota</taxon>
        <taxon>Polyangia</taxon>
        <taxon>Nannocystales</taxon>
        <taxon>Nannocystaceae</taxon>
        <taxon>Plesiocystis</taxon>
    </lineage>
</organism>
<protein>
    <submittedName>
        <fullName evidence="2">Uncharacterized protein</fullName>
    </submittedName>
</protein>
<dbReference type="EMBL" id="ABCS01000007">
    <property type="protein sequence ID" value="EDM80932.1"/>
    <property type="molecule type" value="Genomic_DNA"/>
</dbReference>
<gene>
    <name evidence="2" type="ORF">PPSIR1_28518</name>
</gene>
<comment type="caution">
    <text evidence="2">The sequence shown here is derived from an EMBL/GenBank/DDBJ whole genome shotgun (WGS) entry which is preliminary data.</text>
</comment>
<evidence type="ECO:0000256" key="1">
    <source>
        <dbReference type="SAM" id="SignalP"/>
    </source>
</evidence>